<dbReference type="AlphaFoldDB" id="A0A9Q8E6H9"/>
<evidence type="ECO:0000313" key="2">
    <source>
        <dbReference type="Proteomes" id="UP000255286"/>
    </source>
</evidence>
<dbReference type="EMBL" id="UIGT01000001">
    <property type="protein sequence ID" value="SUX78023.1"/>
    <property type="molecule type" value="Genomic_DNA"/>
</dbReference>
<sequence>MGVLGIRGGCIGRGLTDNSVGRISEAPSGSVPYSAGWRFAYPAYNGEHSILSNPRAHGFYGVNYRNNANNHISTSRLSLPSCLSSPIRYVDF</sequence>
<accession>A0A9Q8E6H9</accession>
<proteinExistence type="predicted"/>
<evidence type="ECO:0000313" key="1">
    <source>
        <dbReference type="EMBL" id="SUX78023.1"/>
    </source>
</evidence>
<organism evidence="1 2">
    <name type="scientific">Citrobacter youngae</name>
    <dbReference type="NCBI Taxonomy" id="133448"/>
    <lineage>
        <taxon>Bacteria</taxon>
        <taxon>Pseudomonadati</taxon>
        <taxon>Pseudomonadota</taxon>
        <taxon>Gammaproteobacteria</taxon>
        <taxon>Enterobacterales</taxon>
        <taxon>Enterobacteriaceae</taxon>
        <taxon>Citrobacter</taxon>
        <taxon>Citrobacter freundii complex</taxon>
    </lineage>
</organism>
<protein>
    <submittedName>
        <fullName evidence="1">Uncharacterized protein</fullName>
    </submittedName>
</protein>
<reference evidence="1 2" key="1">
    <citation type="submission" date="2018-06" db="EMBL/GenBank/DDBJ databases">
        <authorList>
            <consortium name="Pathogen Informatics"/>
            <person name="Doyle S."/>
        </authorList>
    </citation>
    <scope>NUCLEOTIDE SEQUENCE [LARGE SCALE GENOMIC DNA]</scope>
    <source>
        <strain evidence="1 2">NCTC8782</strain>
    </source>
</reference>
<dbReference type="Proteomes" id="UP000255286">
    <property type="component" value="Unassembled WGS sequence"/>
</dbReference>
<gene>
    <name evidence="1" type="ORF">NCTC8782_00459</name>
</gene>
<name>A0A9Q8E6H9_9ENTR</name>
<comment type="caution">
    <text evidence="1">The sequence shown here is derived from an EMBL/GenBank/DDBJ whole genome shotgun (WGS) entry which is preliminary data.</text>
</comment>